<feature type="domain" description="Thiamine phosphate synthase/TenI" evidence="1">
    <location>
        <begin position="39"/>
        <end position="201"/>
    </location>
</feature>
<gene>
    <name evidence="2" type="ORF">AB1Y20_004334</name>
</gene>
<reference evidence="2 3" key="1">
    <citation type="journal article" date="2024" name="Science">
        <title>Giant polyketide synthase enzymes in the biosynthesis of giant marine polyether toxins.</title>
        <authorList>
            <person name="Fallon T.R."/>
            <person name="Shende V.V."/>
            <person name="Wierzbicki I.H."/>
            <person name="Pendleton A.L."/>
            <person name="Watervoot N.F."/>
            <person name="Auber R.P."/>
            <person name="Gonzalez D.J."/>
            <person name="Wisecaver J.H."/>
            <person name="Moore B.S."/>
        </authorList>
    </citation>
    <scope>NUCLEOTIDE SEQUENCE [LARGE SCALE GENOMIC DNA]</scope>
    <source>
        <strain evidence="2 3">12B1</strain>
    </source>
</reference>
<dbReference type="InterPro" id="IPR013785">
    <property type="entry name" value="Aldolase_TIM"/>
</dbReference>
<organism evidence="2 3">
    <name type="scientific">Prymnesium parvum</name>
    <name type="common">Toxic golden alga</name>
    <dbReference type="NCBI Taxonomy" id="97485"/>
    <lineage>
        <taxon>Eukaryota</taxon>
        <taxon>Haptista</taxon>
        <taxon>Haptophyta</taxon>
        <taxon>Prymnesiophyceae</taxon>
        <taxon>Prymnesiales</taxon>
        <taxon>Prymnesiaceae</taxon>
        <taxon>Prymnesium</taxon>
    </lineage>
</organism>
<comment type="caution">
    <text evidence="2">The sequence shown here is derived from an EMBL/GenBank/DDBJ whole genome shotgun (WGS) entry which is preliminary data.</text>
</comment>
<evidence type="ECO:0000313" key="3">
    <source>
        <dbReference type="Proteomes" id="UP001515480"/>
    </source>
</evidence>
<dbReference type="Pfam" id="PF02581">
    <property type="entry name" value="TMP-TENI"/>
    <property type="match status" value="1"/>
</dbReference>
<dbReference type="AlphaFoldDB" id="A0AB34IWD8"/>
<evidence type="ECO:0000313" key="2">
    <source>
        <dbReference type="EMBL" id="KAL1508217.1"/>
    </source>
</evidence>
<dbReference type="SUPFAM" id="SSF51391">
    <property type="entry name" value="Thiamin phosphate synthase"/>
    <property type="match status" value="1"/>
</dbReference>
<proteinExistence type="predicted"/>
<dbReference type="Proteomes" id="UP001515480">
    <property type="component" value="Unassembled WGS sequence"/>
</dbReference>
<name>A0AB34IWD8_PRYPA</name>
<dbReference type="InterPro" id="IPR022998">
    <property type="entry name" value="ThiamineP_synth_TenI"/>
</dbReference>
<sequence length="236" mass="24749">MLALLTMAIAARCDLVVISPGTATKSSVDTLRDSCIALASARSASGARVTLLLREPALDDGDVSALVRELVHHFTPRHLWLHEKCAGAAPTAAAHGLGLHLSSAADWRAMREEWEGPLGASAHSHADVARAQECALEWVFLSPVYQPSSKPLDTRAHLGESYVLQAQEMHPQVAVYALGGISLTSAASLAAAGLRGIAILGGVFRASTATTPMQAASAGAEYLCAVDHVRVDQETQ</sequence>
<dbReference type="EMBL" id="JBGBPQ010000016">
    <property type="protein sequence ID" value="KAL1508217.1"/>
    <property type="molecule type" value="Genomic_DNA"/>
</dbReference>
<dbReference type="Gene3D" id="3.20.20.70">
    <property type="entry name" value="Aldolase class I"/>
    <property type="match status" value="1"/>
</dbReference>
<dbReference type="GO" id="GO:0009228">
    <property type="term" value="P:thiamine biosynthetic process"/>
    <property type="evidence" value="ECO:0007669"/>
    <property type="project" value="UniProtKB-KW"/>
</dbReference>
<evidence type="ECO:0000259" key="1">
    <source>
        <dbReference type="Pfam" id="PF02581"/>
    </source>
</evidence>
<protein>
    <recommendedName>
        <fullName evidence="1">Thiamine phosphate synthase/TenI domain-containing protein</fullName>
    </recommendedName>
</protein>
<dbReference type="InterPro" id="IPR036206">
    <property type="entry name" value="ThiamineP_synth_sf"/>
</dbReference>
<keyword evidence="3" id="KW-1185">Reference proteome</keyword>
<accession>A0AB34IWD8</accession>